<dbReference type="RefSeq" id="WP_106777275.1">
    <property type="nucleotide sequence ID" value="NZ_JBGGGQ010000003.1"/>
</dbReference>
<dbReference type="GO" id="GO:0098796">
    <property type="term" value="C:membrane protein complex"/>
    <property type="evidence" value="ECO:0007669"/>
    <property type="project" value="UniProtKB-ARBA"/>
</dbReference>
<protein>
    <submittedName>
        <fullName evidence="6">Bacteriocin ABC transporter ATP-binding protein</fullName>
    </submittedName>
</protein>
<reference evidence="6" key="1">
    <citation type="thesis" date="2015" institute="Rutgers" country="The State University of New Jersey, 14 College Farm Rd., New Brunswick, NJ, USA">
        <title>Ammonia toxicity in bacteria and its implications for treatment of and resource recovery from highly nitrogenous organic wastes.</title>
        <authorList>
            <person name="Luther A.K."/>
        </authorList>
    </citation>
    <scope>NUCLEOTIDE SEQUENCE</scope>
    <source>
        <strain evidence="6">RT-10B</strain>
    </source>
</reference>
<sequence length="251" mass="28125">MNILEVKNLKKIYGKDGAMTEALSNINFSVEKGEFIAIMGESGSGKTTLLNMVSTLDKPTEGNVIINGKDITTLKESQIARFRRNELGFVFQDFNLLDSFSNRDNIYLPLVLSDVNYKEMDKRIDEIKGILGIEAILEKYPYEVSGGQKQRVAIARAIITKPSILLADEPTGALDSSSSQNIMELFESINKNGQTVLMVTHSLRSAAYAKRVMFIKDGIVFHEIYRAKDESVNNFMEKISQAQSVLNRRDV</sequence>
<dbReference type="GO" id="GO:0005524">
    <property type="term" value="F:ATP binding"/>
    <property type="evidence" value="ECO:0007669"/>
    <property type="project" value="UniProtKB-KW"/>
</dbReference>
<evidence type="ECO:0000256" key="1">
    <source>
        <dbReference type="ARBA" id="ARBA00005417"/>
    </source>
</evidence>
<dbReference type="InterPro" id="IPR027417">
    <property type="entry name" value="P-loop_NTPase"/>
</dbReference>
<comment type="caution">
    <text evidence="6">The sequence shown here is derived from an EMBL/GenBank/DDBJ whole genome shotgun (WGS) entry which is preliminary data.</text>
</comment>
<dbReference type="PROSITE" id="PS00211">
    <property type="entry name" value="ABC_TRANSPORTER_1"/>
    <property type="match status" value="1"/>
</dbReference>
<evidence type="ECO:0000256" key="3">
    <source>
        <dbReference type="ARBA" id="ARBA00022741"/>
    </source>
</evidence>
<dbReference type="InterPro" id="IPR017871">
    <property type="entry name" value="ABC_transporter-like_CS"/>
</dbReference>
<dbReference type="InterPro" id="IPR003439">
    <property type="entry name" value="ABC_transporter-like_ATP-bd"/>
</dbReference>
<evidence type="ECO:0000259" key="5">
    <source>
        <dbReference type="PROSITE" id="PS50893"/>
    </source>
</evidence>
<dbReference type="FunFam" id="3.40.50.300:FF:000032">
    <property type="entry name" value="Export ABC transporter ATP-binding protein"/>
    <property type="match status" value="1"/>
</dbReference>
<proteinExistence type="inferred from homology"/>
<dbReference type="PANTHER" id="PTHR42798">
    <property type="entry name" value="LIPOPROTEIN-RELEASING SYSTEM ATP-BINDING PROTEIN LOLD"/>
    <property type="match status" value="1"/>
</dbReference>
<keyword evidence="3" id="KW-0547">Nucleotide-binding</keyword>
<dbReference type="SMART" id="SM00382">
    <property type="entry name" value="AAA"/>
    <property type="match status" value="1"/>
</dbReference>
<accession>A0A2P7PYK7</accession>
<keyword evidence="7" id="KW-1185">Reference proteome</keyword>
<keyword evidence="4 6" id="KW-0067">ATP-binding</keyword>
<dbReference type="EMBL" id="JYGE01000007">
    <property type="protein sequence ID" value="PSJ30788.1"/>
    <property type="molecule type" value="Genomic_DNA"/>
</dbReference>
<dbReference type="InterPro" id="IPR017911">
    <property type="entry name" value="MacB-like_ATP-bd"/>
</dbReference>
<dbReference type="InterPro" id="IPR003593">
    <property type="entry name" value="AAA+_ATPase"/>
</dbReference>
<dbReference type="Gene3D" id="3.40.50.300">
    <property type="entry name" value="P-loop containing nucleotide triphosphate hydrolases"/>
    <property type="match status" value="1"/>
</dbReference>
<evidence type="ECO:0000313" key="7">
    <source>
        <dbReference type="Proteomes" id="UP000241434"/>
    </source>
</evidence>
<dbReference type="AlphaFoldDB" id="A0A2P7PYK7"/>
<feature type="domain" description="ABC transporter" evidence="5">
    <location>
        <begin position="4"/>
        <end position="242"/>
    </location>
</feature>
<name>A0A2P7PYK7_9FIRM</name>
<evidence type="ECO:0000313" key="6">
    <source>
        <dbReference type="EMBL" id="PSJ30788.1"/>
    </source>
</evidence>
<dbReference type="PROSITE" id="PS50893">
    <property type="entry name" value="ABC_TRANSPORTER_2"/>
    <property type="match status" value="1"/>
</dbReference>
<keyword evidence="2" id="KW-0813">Transport</keyword>
<dbReference type="Proteomes" id="UP000241434">
    <property type="component" value="Unassembled WGS sequence"/>
</dbReference>
<dbReference type="OrthoDB" id="9802264at2"/>
<evidence type="ECO:0000256" key="2">
    <source>
        <dbReference type="ARBA" id="ARBA00022448"/>
    </source>
</evidence>
<organism evidence="6 7">
    <name type="scientific">Peptostreptococcus russellii</name>
    <dbReference type="NCBI Taxonomy" id="215200"/>
    <lineage>
        <taxon>Bacteria</taxon>
        <taxon>Bacillati</taxon>
        <taxon>Bacillota</taxon>
        <taxon>Clostridia</taxon>
        <taxon>Peptostreptococcales</taxon>
        <taxon>Peptostreptococcaceae</taxon>
        <taxon>Peptostreptococcus</taxon>
    </lineage>
</organism>
<dbReference type="GO" id="GO:0016887">
    <property type="term" value="F:ATP hydrolysis activity"/>
    <property type="evidence" value="ECO:0007669"/>
    <property type="project" value="InterPro"/>
</dbReference>
<comment type="similarity">
    <text evidence="1">Belongs to the ABC transporter superfamily.</text>
</comment>
<dbReference type="SUPFAM" id="SSF52540">
    <property type="entry name" value="P-loop containing nucleoside triphosphate hydrolases"/>
    <property type="match status" value="1"/>
</dbReference>
<evidence type="ECO:0000256" key="4">
    <source>
        <dbReference type="ARBA" id="ARBA00022840"/>
    </source>
</evidence>
<dbReference type="PANTHER" id="PTHR42798:SF7">
    <property type="entry name" value="ALPHA-D-RIBOSE 1-METHYLPHOSPHONATE 5-TRIPHOSPHATE SYNTHASE SUBUNIT PHNL"/>
    <property type="match status" value="1"/>
</dbReference>
<dbReference type="GO" id="GO:0022857">
    <property type="term" value="F:transmembrane transporter activity"/>
    <property type="evidence" value="ECO:0007669"/>
    <property type="project" value="UniProtKB-ARBA"/>
</dbReference>
<gene>
    <name evidence="6" type="ORF">UF10_07925</name>
</gene>
<dbReference type="CDD" id="cd03255">
    <property type="entry name" value="ABC_MJ0796_LolCDE_FtsE"/>
    <property type="match status" value="1"/>
</dbReference>
<dbReference type="Pfam" id="PF00005">
    <property type="entry name" value="ABC_tran"/>
    <property type="match status" value="1"/>
</dbReference>